<comment type="caution">
    <text evidence="2">The sequence shown here is derived from an EMBL/GenBank/DDBJ whole genome shotgun (WGS) entry which is preliminary data.</text>
</comment>
<proteinExistence type="predicted"/>
<dbReference type="Pfam" id="PF25509">
    <property type="entry name" value="DUF7916"/>
    <property type="match status" value="1"/>
</dbReference>
<keyword evidence="3" id="KW-1185">Reference proteome</keyword>
<reference evidence="2 3" key="1">
    <citation type="journal article" date="2019" name="Int. J. Syst. Evol. Microbiol.">
        <title>The Global Catalogue of Microorganisms (GCM) 10K type strain sequencing project: providing services to taxonomists for standard genome sequencing and annotation.</title>
        <authorList>
            <consortium name="The Broad Institute Genomics Platform"/>
            <consortium name="The Broad Institute Genome Sequencing Center for Infectious Disease"/>
            <person name="Wu L."/>
            <person name="Ma J."/>
        </authorList>
    </citation>
    <scope>NUCLEOTIDE SEQUENCE [LARGE SCALE GENOMIC DNA]</scope>
    <source>
        <strain evidence="2 3">JCM 14232</strain>
    </source>
</reference>
<feature type="domain" description="DUF7916" evidence="1">
    <location>
        <begin position="6"/>
        <end position="298"/>
    </location>
</feature>
<name>A0ABN1AYS7_9LACT</name>
<organism evidence="2 3">
    <name type="scientific">Alkalibacterium indicireducens</name>
    <dbReference type="NCBI Taxonomy" id="398758"/>
    <lineage>
        <taxon>Bacteria</taxon>
        <taxon>Bacillati</taxon>
        <taxon>Bacillota</taxon>
        <taxon>Bacilli</taxon>
        <taxon>Lactobacillales</taxon>
        <taxon>Carnobacteriaceae</taxon>
        <taxon>Alkalibacterium</taxon>
    </lineage>
</organism>
<dbReference type="RefSeq" id="WP_346024861.1">
    <property type="nucleotide sequence ID" value="NZ_BAAADA010000118.1"/>
</dbReference>
<dbReference type="SUPFAM" id="SSF51366">
    <property type="entry name" value="Ribulose-phoshate binding barrel"/>
    <property type="match status" value="1"/>
</dbReference>
<evidence type="ECO:0000313" key="2">
    <source>
        <dbReference type="EMBL" id="GAA0486751.1"/>
    </source>
</evidence>
<dbReference type="Proteomes" id="UP001410648">
    <property type="component" value="Unassembled WGS sequence"/>
</dbReference>
<dbReference type="InterPro" id="IPR011060">
    <property type="entry name" value="RibuloseP-bd_barrel"/>
</dbReference>
<evidence type="ECO:0000259" key="1">
    <source>
        <dbReference type="Pfam" id="PF25509"/>
    </source>
</evidence>
<sequence length="298" mass="31785">MVKRLLNCYASDFLEMNKEELKQSIKASEGRTILSENIVSTAASPGLTNSEVARSVGADLILLNGFDLLEPKVNGLDSKENDPVRRLKELTGRPIGVNIEPVDQQAVMNEDKLTISKGRQAFKETFEEAENLGFDFICLTGNPGTGVSNKEINKAISVAKEAFKGLIIAGKMHGAGVNEAVIDLDAIRSFIESGADIILLPAIGTVPGVTPDVVYEAVCLCKSSDVLSMSAIGTSQETADPSTIKDIALQNKIAGVDIQHIGDAGYGGVAPYLNILEMSRVIRGDRHTLARMAGSNAR</sequence>
<gene>
    <name evidence="2" type="ORF">GCM10008936_14400</name>
</gene>
<accession>A0ABN1AYS7</accession>
<evidence type="ECO:0000313" key="3">
    <source>
        <dbReference type="Proteomes" id="UP001410648"/>
    </source>
</evidence>
<dbReference type="EMBL" id="BAAADA010000118">
    <property type="protein sequence ID" value="GAA0486751.1"/>
    <property type="molecule type" value="Genomic_DNA"/>
</dbReference>
<protein>
    <recommendedName>
        <fullName evidence="1">DUF7916 domain-containing protein</fullName>
    </recommendedName>
</protein>
<dbReference type="InterPro" id="IPR057238">
    <property type="entry name" value="DUF7916"/>
</dbReference>